<dbReference type="AlphaFoldDB" id="A0A2S5TFK0"/>
<dbReference type="Proteomes" id="UP000238220">
    <property type="component" value="Unassembled WGS sequence"/>
</dbReference>
<gene>
    <name evidence="1" type="ORF">C3942_10155</name>
</gene>
<dbReference type="RefSeq" id="WP_104230281.1">
    <property type="nucleotide sequence ID" value="NZ_PSNW01000005.1"/>
</dbReference>
<accession>A0A2S5TFK0</accession>
<dbReference type="EMBL" id="PSNW01000005">
    <property type="protein sequence ID" value="PPE73766.1"/>
    <property type="molecule type" value="Genomic_DNA"/>
</dbReference>
<dbReference type="InterPro" id="IPR005358">
    <property type="entry name" value="Puta_zinc/iron-chelating_dom"/>
</dbReference>
<comment type="caution">
    <text evidence="1">The sequence shown here is derived from an EMBL/GenBank/DDBJ whole genome shotgun (WGS) entry which is preliminary data.</text>
</comment>
<dbReference type="OrthoDB" id="9803986at2"/>
<proteinExistence type="predicted"/>
<reference evidence="1 2" key="1">
    <citation type="submission" date="2018-02" db="EMBL/GenBank/DDBJ databases">
        <title>Genome sequencing of Solimonas sp. HR-BB.</title>
        <authorList>
            <person name="Lee Y."/>
            <person name="Jeon C.O."/>
        </authorList>
    </citation>
    <scope>NUCLEOTIDE SEQUENCE [LARGE SCALE GENOMIC DNA]</scope>
    <source>
        <strain evidence="1 2">HR-BB</strain>
    </source>
</reference>
<dbReference type="PANTHER" id="PTHR36931">
    <property type="entry name" value="UPF0153 PROTEIN YEIW"/>
    <property type="match status" value="1"/>
</dbReference>
<dbReference type="PANTHER" id="PTHR36931:SF1">
    <property type="entry name" value="UPF0153 PROTEIN YEIW"/>
    <property type="match status" value="1"/>
</dbReference>
<evidence type="ECO:0000313" key="2">
    <source>
        <dbReference type="Proteomes" id="UP000238220"/>
    </source>
</evidence>
<protein>
    <submittedName>
        <fullName evidence="1">Zinc/iron-chelating domain-containing protein</fullName>
    </submittedName>
</protein>
<evidence type="ECO:0000313" key="1">
    <source>
        <dbReference type="EMBL" id="PPE73766.1"/>
    </source>
</evidence>
<keyword evidence="2" id="KW-1185">Reference proteome</keyword>
<sequence length="83" mass="8642">MTCRSGCGACCTAPSISSPIPGMPGGKPAGVRCVQLLDDQRCAIFGDPRRPAVCSGLKPSPEMCGGSRHEAMEYLTRLEALTS</sequence>
<organism evidence="1 2">
    <name type="scientific">Solimonas fluminis</name>
    <dbReference type="NCBI Taxonomy" id="2086571"/>
    <lineage>
        <taxon>Bacteria</taxon>
        <taxon>Pseudomonadati</taxon>
        <taxon>Pseudomonadota</taxon>
        <taxon>Gammaproteobacteria</taxon>
        <taxon>Nevskiales</taxon>
        <taxon>Nevskiaceae</taxon>
        <taxon>Solimonas</taxon>
    </lineage>
</organism>
<name>A0A2S5TFK0_9GAMM</name>
<dbReference type="InterPro" id="IPR052572">
    <property type="entry name" value="UPF0153_domain"/>
</dbReference>
<dbReference type="Pfam" id="PF03692">
    <property type="entry name" value="CxxCxxCC"/>
    <property type="match status" value="1"/>
</dbReference>